<gene>
    <name evidence="16" type="ORF">LSP00402_LOCUS20987</name>
</gene>
<evidence type="ECO:0000256" key="12">
    <source>
        <dbReference type="ARBA" id="ARBA00023235"/>
    </source>
</evidence>
<protein>
    <recommendedName>
        <fullName evidence="15">EXPERA domain-containing protein</fullName>
    </recommendedName>
</protein>
<feature type="transmembrane region" description="Helical" evidence="13">
    <location>
        <begin position="121"/>
        <end position="145"/>
    </location>
</feature>
<evidence type="ECO:0000256" key="2">
    <source>
        <dbReference type="ARBA" id="ARBA00008337"/>
    </source>
</evidence>
<evidence type="ECO:0000256" key="3">
    <source>
        <dbReference type="ARBA" id="ARBA00022516"/>
    </source>
</evidence>
<evidence type="ECO:0000256" key="4">
    <source>
        <dbReference type="ARBA" id="ARBA00022692"/>
    </source>
</evidence>
<proteinExistence type="inferred from homology"/>
<keyword evidence="3" id="KW-0444">Lipid biosynthesis</keyword>
<evidence type="ECO:0000256" key="10">
    <source>
        <dbReference type="ARBA" id="ARBA00023166"/>
    </source>
</evidence>
<evidence type="ECO:0000256" key="7">
    <source>
        <dbReference type="ARBA" id="ARBA00023011"/>
    </source>
</evidence>
<organism evidence="16">
    <name type="scientific">Lotharella oceanica</name>
    <dbReference type="NCBI Taxonomy" id="641309"/>
    <lineage>
        <taxon>Eukaryota</taxon>
        <taxon>Sar</taxon>
        <taxon>Rhizaria</taxon>
        <taxon>Cercozoa</taxon>
        <taxon>Chlorarachniophyceae</taxon>
        <taxon>Lotharella</taxon>
    </lineage>
</organism>
<evidence type="ECO:0000256" key="11">
    <source>
        <dbReference type="ARBA" id="ARBA00023221"/>
    </source>
</evidence>
<keyword evidence="12" id="KW-0413">Isomerase</keyword>
<feature type="transmembrane region" description="Helical" evidence="13">
    <location>
        <begin position="40"/>
        <end position="57"/>
    </location>
</feature>
<keyword evidence="14" id="KW-0732">Signal</keyword>
<sequence length="237" mass="26934">MDPSFAFVAFVWLTPFLLEVAMPLPDPALSTPQQILQYVFAWPPVVFGLVGVALVWLTHRGKCLELTPSQRMLANWYLVNGCFFMSAMDFSAGTLQAWPGMWQRYIQLDRRYGKPWDGDGITVTITGLQEILIQAPSAMFVYYAMHRGHSWRLGVEMLFNLASTLGTWYFYLTEAFRGFPNTEGDNAFHPSFQSIYRFWIGTNFFCLLWFTIGVCNTARTMVDIARLASAASSAKDV</sequence>
<feature type="chain" id="PRO_5031187159" description="EXPERA domain-containing protein" evidence="14">
    <location>
        <begin position="24"/>
        <end position="237"/>
    </location>
</feature>
<keyword evidence="5" id="KW-0752">Steroid biosynthesis</keyword>
<feature type="transmembrane region" description="Helical" evidence="13">
    <location>
        <begin position="77"/>
        <end position="101"/>
    </location>
</feature>
<dbReference type="PANTHER" id="PTHR14207:SF0">
    <property type="entry name" value="3-BETA-HYDROXYSTEROID-DELTA(8),DELTA(7)-ISOMERASE"/>
    <property type="match status" value="1"/>
</dbReference>
<keyword evidence="7" id="KW-0756">Sterol biosynthesis</keyword>
<dbReference type="AlphaFoldDB" id="A0A7S2U1Z8"/>
<evidence type="ECO:0000256" key="6">
    <source>
        <dbReference type="ARBA" id="ARBA00022989"/>
    </source>
</evidence>
<evidence type="ECO:0000256" key="13">
    <source>
        <dbReference type="SAM" id="Phobius"/>
    </source>
</evidence>
<dbReference type="GO" id="GO:0005783">
    <property type="term" value="C:endoplasmic reticulum"/>
    <property type="evidence" value="ECO:0007669"/>
    <property type="project" value="TreeGrafter"/>
</dbReference>
<evidence type="ECO:0000259" key="15">
    <source>
        <dbReference type="Pfam" id="PF05241"/>
    </source>
</evidence>
<dbReference type="GO" id="GO:0004769">
    <property type="term" value="F:steroid Delta-isomerase activity"/>
    <property type="evidence" value="ECO:0007669"/>
    <property type="project" value="TreeGrafter"/>
</dbReference>
<feature type="transmembrane region" description="Helical" evidence="13">
    <location>
        <begin position="196"/>
        <end position="218"/>
    </location>
</feature>
<reference evidence="16" key="1">
    <citation type="submission" date="2021-01" db="EMBL/GenBank/DDBJ databases">
        <authorList>
            <person name="Corre E."/>
            <person name="Pelletier E."/>
            <person name="Niang G."/>
            <person name="Scheremetjew M."/>
            <person name="Finn R."/>
            <person name="Kale V."/>
            <person name="Holt S."/>
            <person name="Cochrane G."/>
            <person name="Meng A."/>
            <person name="Brown T."/>
            <person name="Cohen L."/>
        </authorList>
    </citation>
    <scope>NUCLEOTIDE SEQUENCE</scope>
    <source>
        <strain evidence="16">CCMP622</strain>
    </source>
</reference>
<feature type="transmembrane region" description="Helical" evidence="13">
    <location>
        <begin position="157"/>
        <end position="176"/>
    </location>
</feature>
<dbReference type="InterPro" id="IPR007905">
    <property type="entry name" value="EBP"/>
</dbReference>
<dbReference type="GO" id="GO:0016020">
    <property type="term" value="C:membrane"/>
    <property type="evidence" value="ECO:0007669"/>
    <property type="project" value="UniProtKB-SubCell"/>
</dbReference>
<evidence type="ECO:0000256" key="9">
    <source>
        <dbReference type="ARBA" id="ARBA00023136"/>
    </source>
</evidence>
<accession>A0A7S2U1Z8</accession>
<comment type="subcellular location">
    <subcellularLocation>
        <location evidence="1">Membrane</location>
        <topology evidence="1">Multi-pass membrane protein</topology>
    </subcellularLocation>
</comment>
<evidence type="ECO:0000313" key="16">
    <source>
        <dbReference type="EMBL" id="CAD9776973.1"/>
    </source>
</evidence>
<keyword evidence="8" id="KW-0443">Lipid metabolism</keyword>
<dbReference type="InterPro" id="IPR033118">
    <property type="entry name" value="EXPERA"/>
</dbReference>
<keyword evidence="10" id="KW-1207">Sterol metabolism</keyword>
<keyword evidence="4 13" id="KW-0812">Transmembrane</keyword>
<feature type="domain" description="EXPERA" evidence="15">
    <location>
        <begin position="117"/>
        <end position="213"/>
    </location>
</feature>
<evidence type="ECO:0000256" key="5">
    <source>
        <dbReference type="ARBA" id="ARBA00022955"/>
    </source>
</evidence>
<dbReference type="GO" id="GO:0047750">
    <property type="term" value="F:cholestenol delta-isomerase activity"/>
    <property type="evidence" value="ECO:0007669"/>
    <property type="project" value="InterPro"/>
</dbReference>
<comment type="similarity">
    <text evidence="2">Belongs to the EBP family.</text>
</comment>
<dbReference type="PANTHER" id="PTHR14207">
    <property type="entry name" value="STEROL ISOMERASE"/>
    <property type="match status" value="1"/>
</dbReference>
<dbReference type="GO" id="GO:0000247">
    <property type="term" value="F:C-8 sterol isomerase activity"/>
    <property type="evidence" value="ECO:0007669"/>
    <property type="project" value="TreeGrafter"/>
</dbReference>
<dbReference type="EMBL" id="HBHP01034094">
    <property type="protein sequence ID" value="CAD9776973.1"/>
    <property type="molecule type" value="Transcribed_RNA"/>
</dbReference>
<dbReference type="GO" id="GO:0016126">
    <property type="term" value="P:sterol biosynthetic process"/>
    <property type="evidence" value="ECO:0007669"/>
    <property type="project" value="UniProtKB-KW"/>
</dbReference>
<dbReference type="Pfam" id="PF05241">
    <property type="entry name" value="EBP"/>
    <property type="match status" value="1"/>
</dbReference>
<evidence type="ECO:0000256" key="8">
    <source>
        <dbReference type="ARBA" id="ARBA00023098"/>
    </source>
</evidence>
<keyword evidence="6 13" id="KW-1133">Transmembrane helix</keyword>
<keyword evidence="11" id="KW-0753">Steroid metabolism</keyword>
<evidence type="ECO:0000256" key="14">
    <source>
        <dbReference type="SAM" id="SignalP"/>
    </source>
</evidence>
<evidence type="ECO:0000256" key="1">
    <source>
        <dbReference type="ARBA" id="ARBA00004141"/>
    </source>
</evidence>
<name>A0A7S2U1Z8_9EUKA</name>
<keyword evidence="9 13" id="KW-0472">Membrane</keyword>
<feature type="signal peptide" evidence="14">
    <location>
        <begin position="1"/>
        <end position="23"/>
    </location>
</feature>